<evidence type="ECO:0000256" key="1">
    <source>
        <dbReference type="SAM" id="MobiDB-lite"/>
    </source>
</evidence>
<feature type="region of interest" description="Disordered" evidence="1">
    <location>
        <begin position="53"/>
        <end position="83"/>
    </location>
</feature>
<proteinExistence type="predicted"/>
<evidence type="ECO:0000313" key="2">
    <source>
        <dbReference type="EMBL" id="VDK76729.1"/>
    </source>
</evidence>
<dbReference type="OrthoDB" id="5919401at2759"/>
<organism evidence="2 3">
    <name type="scientific">Litomosoides sigmodontis</name>
    <name type="common">Filarial nematode worm</name>
    <dbReference type="NCBI Taxonomy" id="42156"/>
    <lineage>
        <taxon>Eukaryota</taxon>
        <taxon>Metazoa</taxon>
        <taxon>Ecdysozoa</taxon>
        <taxon>Nematoda</taxon>
        <taxon>Chromadorea</taxon>
        <taxon>Rhabditida</taxon>
        <taxon>Spirurina</taxon>
        <taxon>Spiruromorpha</taxon>
        <taxon>Filarioidea</taxon>
        <taxon>Onchocercidae</taxon>
        <taxon>Litomosoides</taxon>
    </lineage>
</organism>
<keyword evidence="3" id="KW-1185">Reference proteome</keyword>
<feature type="compositionally biased region" description="Low complexity" evidence="1">
    <location>
        <begin position="56"/>
        <end position="68"/>
    </location>
</feature>
<dbReference type="AlphaFoldDB" id="A0A3P6T0U1"/>
<reference evidence="2 3" key="1">
    <citation type="submission" date="2018-08" db="EMBL/GenBank/DDBJ databases">
        <authorList>
            <person name="Laetsch R D."/>
            <person name="Stevens L."/>
            <person name="Kumar S."/>
            <person name="Blaxter L. M."/>
        </authorList>
    </citation>
    <scope>NUCLEOTIDE SEQUENCE [LARGE SCALE GENOMIC DNA]</scope>
</reference>
<evidence type="ECO:0000313" key="3">
    <source>
        <dbReference type="Proteomes" id="UP000277928"/>
    </source>
</evidence>
<feature type="region of interest" description="Disordered" evidence="1">
    <location>
        <begin position="1"/>
        <end position="21"/>
    </location>
</feature>
<dbReference type="EMBL" id="UYRX01000181">
    <property type="protein sequence ID" value="VDK76729.1"/>
    <property type="molecule type" value="Genomic_DNA"/>
</dbReference>
<protein>
    <submittedName>
        <fullName evidence="2">Uncharacterized protein</fullName>
    </submittedName>
</protein>
<sequence>MGCRFSTTNNTELESNFDSTNLEPQNSIRSLLDTTEHLLDSQSMLTSEALNLPEVSGKGSSSSSCCMSREATTTPTDYNKSGSGCPPLARWDICNRITLESK</sequence>
<name>A0A3P6T0U1_LITSI</name>
<feature type="compositionally biased region" description="Polar residues" evidence="1">
    <location>
        <begin position="70"/>
        <end position="82"/>
    </location>
</feature>
<dbReference type="Proteomes" id="UP000277928">
    <property type="component" value="Unassembled WGS sequence"/>
</dbReference>
<accession>A0A3P6T0U1</accession>
<gene>
    <name evidence="2" type="ORF">NLS_LOCUS3382</name>
</gene>